<dbReference type="InterPro" id="IPR009620">
    <property type="entry name" value="UPF0236"/>
</dbReference>
<dbReference type="Pfam" id="PF06782">
    <property type="entry name" value="UPF0236"/>
    <property type="match status" value="1"/>
</dbReference>
<evidence type="ECO:0000256" key="1">
    <source>
        <dbReference type="ARBA" id="ARBA00006539"/>
    </source>
</evidence>
<dbReference type="NCBIfam" id="NF033529">
    <property type="entry name" value="transpos_ISLre2"/>
    <property type="match status" value="1"/>
</dbReference>
<proteinExistence type="inferred from homology"/>
<reference evidence="3" key="1">
    <citation type="journal article" date="2019" name="Int. J. Syst. Evol. Microbiol.">
        <title>The Global Catalogue of Microorganisms (GCM) 10K type strain sequencing project: providing services to taxonomists for standard genome sequencing and annotation.</title>
        <authorList>
            <consortium name="The Broad Institute Genomics Platform"/>
            <consortium name="The Broad Institute Genome Sequencing Center for Infectious Disease"/>
            <person name="Wu L."/>
            <person name="Ma J."/>
        </authorList>
    </citation>
    <scope>NUCLEOTIDE SEQUENCE [LARGE SCALE GENOMIC DNA]</scope>
    <source>
        <strain evidence="3">NBRC 113072</strain>
    </source>
</reference>
<comment type="caution">
    <text evidence="2">The sequence shown here is derived from an EMBL/GenBank/DDBJ whole genome shotgun (WGS) entry which is preliminary data.</text>
</comment>
<dbReference type="EMBL" id="BSUO01000005">
    <property type="protein sequence ID" value="GMA42544.1"/>
    <property type="molecule type" value="Genomic_DNA"/>
</dbReference>
<sequence length="508" mass="59186">MDSIVTDLVEVMKKETNFLARERAMMIFFTQLIATITQLAFQTLDEEICAQCKKEGFRVDRKSERTITFLFGPVTYVRRRMKNQANDIRYPLDEFLGIRKGLRYSSLVLRNVAQLGSNMVYRHVSQAIDCLTSWQMSHQNVQQLVVKTGEFIQARSTHESRYDGVITKKKVPYLYLEGDGVKINGQKKQSLEVHRFQVCEGSQKVGNRSEMIAPHFVSHLNRQKAYKEMMAYLQAYYDLSHTVVISNSDGGSGYEKAVFDELALGCLRHEHFRDRYHVHRKIKERMAFVPQLQHRMIRAIEHYDWQAVQLVLDTSESLIEEKEAEALEHLRLLHHYLQRSWPYLKSLKARGIRDPKACIGTIESTHRKITYRMKRQGRLWTTTGAQAMIRVIDSLRNQELEGWLNQYEALPDDVVAQEKRWHAMKRWVQKKPRFQAHEGAFKGQIGEGKAKSAPLGQFAKGLNQLIMTPNFSNKNLFLLEMMRANRTKVRLKNNFVSAPKDGFFIQPQ</sequence>
<accession>A0ABQ6IYD7</accession>
<protein>
    <recommendedName>
        <fullName evidence="4">ISLre2 family transposase</fullName>
    </recommendedName>
</protein>
<keyword evidence="3" id="KW-1185">Reference proteome</keyword>
<evidence type="ECO:0008006" key="4">
    <source>
        <dbReference type="Google" id="ProtNLM"/>
    </source>
</evidence>
<evidence type="ECO:0000313" key="3">
    <source>
        <dbReference type="Proteomes" id="UP001157126"/>
    </source>
</evidence>
<comment type="similarity">
    <text evidence="1">Belongs to the UPF0236 family.</text>
</comment>
<gene>
    <name evidence="2" type="ORF">GCM10025883_45890</name>
</gene>
<organism evidence="2 3">
    <name type="scientific">Mobilicoccus caccae</name>
    <dbReference type="NCBI Taxonomy" id="1859295"/>
    <lineage>
        <taxon>Bacteria</taxon>
        <taxon>Bacillati</taxon>
        <taxon>Actinomycetota</taxon>
        <taxon>Actinomycetes</taxon>
        <taxon>Micrococcales</taxon>
        <taxon>Dermatophilaceae</taxon>
        <taxon>Mobilicoccus</taxon>
    </lineage>
</organism>
<dbReference type="Proteomes" id="UP001157126">
    <property type="component" value="Unassembled WGS sequence"/>
</dbReference>
<name>A0ABQ6IYD7_9MICO</name>
<evidence type="ECO:0000313" key="2">
    <source>
        <dbReference type="EMBL" id="GMA42544.1"/>
    </source>
</evidence>